<reference evidence="1" key="1">
    <citation type="submission" date="2018-05" db="EMBL/GenBank/DDBJ databases">
        <authorList>
            <person name="Lanie J.A."/>
            <person name="Ng W.-L."/>
            <person name="Kazmierczak K.M."/>
            <person name="Andrzejewski T.M."/>
            <person name="Davidsen T.M."/>
            <person name="Wayne K.J."/>
            <person name="Tettelin H."/>
            <person name="Glass J.I."/>
            <person name="Rusch D."/>
            <person name="Podicherti R."/>
            <person name="Tsui H.-C.T."/>
            <person name="Winkler M.E."/>
        </authorList>
    </citation>
    <scope>NUCLEOTIDE SEQUENCE</scope>
</reference>
<dbReference type="AlphaFoldDB" id="A0A382QLL0"/>
<sequence>MVKKIKSFADKAAGKKGKSETVHVKYVKSVRSEKTGYWRFNEKMIALKDGEELDAALKRIDEAANLVDIDLSGFLIEESDKELAVEEEE</sequence>
<organism evidence="1">
    <name type="scientific">marine metagenome</name>
    <dbReference type="NCBI Taxonomy" id="408172"/>
    <lineage>
        <taxon>unclassified sequences</taxon>
        <taxon>metagenomes</taxon>
        <taxon>ecological metagenomes</taxon>
    </lineage>
</organism>
<accession>A0A382QLL0</accession>
<name>A0A382QLL0_9ZZZZ</name>
<gene>
    <name evidence="1" type="ORF">METZ01_LOCUS339237</name>
</gene>
<evidence type="ECO:0008006" key="2">
    <source>
        <dbReference type="Google" id="ProtNLM"/>
    </source>
</evidence>
<protein>
    <recommendedName>
        <fullName evidence="2">DUF4295 domain-containing protein</fullName>
    </recommendedName>
</protein>
<dbReference type="EMBL" id="UINC01115394">
    <property type="protein sequence ID" value="SVC86383.1"/>
    <property type="molecule type" value="Genomic_DNA"/>
</dbReference>
<proteinExistence type="predicted"/>
<evidence type="ECO:0000313" key="1">
    <source>
        <dbReference type="EMBL" id="SVC86383.1"/>
    </source>
</evidence>